<sequence>MNNNIIDGDVIGHTHQLPFVVAFLNQKGGVGKTTLATNVATKLHLGLSKVLLVDSDPQGSARDWHEAGNSELRVIGMDRPKSLEKDLKAIAQGFDWVIIDGVPQIKEMSVAAIKCADLLIIPVQPSPYDILATIDLVDIIKARQQMTDGKPKAYFCVNRKIANTSLGKEVFPALRELGLPVMESSTTQRVAYSENVSQGKTVFDTGNIQAIEEITNIVNEMKKILI</sequence>
<dbReference type="EMBL" id="LR796177">
    <property type="protein sequence ID" value="CAB4124081.1"/>
    <property type="molecule type" value="Genomic_DNA"/>
</dbReference>
<dbReference type="InterPro" id="IPR050678">
    <property type="entry name" value="DNA_Partitioning_ATPase"/>
</dbReference>
<evidence type="ECO:0000313" key="3">
    <source>
        <dbReference type="EMBL" id="CAB4240757.1"/>
    </source>
</evidence>
<dbReference type="Pfam" id="PF01656">
    <property type="entry name" value="CbiA"/>
    <property type="match status" value="1"/>
</dbReference>
<dbReference type="Gene3D" id="3.40.50.300">
    <property type="entry name" value="P-loop containing nucleotide triphosphate hydrolases"/>
    <property type="match status" value="1"/>
</dbReference>
<dbReference type="CDD" id="cd02042">
    <property type="entry name" value="ParAB_family"/>
    <property type="match status" value="1"/>
</dbReference>
<feature type="domain" description="CobQ/CobB/MinD/ParA nucleotide binding" evidence="1">
    <location>
        <begin position="21"/>
        <end position="202"/>
    </location>
</feature>
<dbReference type="SUPFAM" id="SSF52540">
    <property type="entry name" value="P-loop containing nucleoside triphosphate hydrolases"/>
    <property type="match status" value="1"/>
</dbReference>
<proteinExistence type="predicted"/>
<name>A0A6J5KQA8_9CAUD</name>
<dbReference type="PIRSF" id="PIRSF009320">
    <property type="entry name" value="Nuc_binding_HP_1000"/>
    <property type="match status" value="1"/>
</dbReference>
<protein>
    <submittedName>
        <fullName evidence="2">Soj ATPases involved in chromosome partitioning</fullName>
    </submittedName>
</protein>
<dbReference type="InterPro" id="IPR048089">
    <property type="entry name" value="McdA"/>
</dbReference>
<dbReference type="NCBIfam" id="NF041546">
    <property type="entry name" value="ParA_partition"/>
    <property type="match status" value="1"/>
</dbReference>
<dbReference type="EMBL" id="LR797816">
    <property type="protein sequence ID" value="CAB4240757.1"/>
    <property type="molecule type" value="Genomic_DNA"/>
</dbReference>
<dbReference type="PANTHER" id="PTHR13696">
    <property type="entry name" value="P-LOOP CONTAINING NUCLEOSIDE TRIPHOSPHATE HYDROLASE"/>
    <property type="match status" value="1"/>
</dbReference>
<accession>A0A6J5KQA8</accession>
<dbReference type="InterPro" id="IPR002586">
    <property type="entry name" value="CobQ/CobB/MinD/ParA_Nub-bd_dom"/>
</dbReference>
<evidence type="ECO:0000313" key="2">
    <source>
        <dbReference type="EMBL" id="CAB4124081.1"/>
    </source>
</evidence>
<evidence type="ECO:0000259" key="1">
    <source>
        <dbReference type="Pfam" id="PF01656"/>
    </source>
</evidence>
<dbReference type="InterPro" id="IPR027417">
    <property type="entry name" value="P-loop_NTPase"/>
</dbReference>
<gene>
    <name evidence="3" type="ORF">UFOVP34_14</name>
    <name evidence="2" type="ORF">UFOVP51_6</name>
</gene>
<dbReference type="PANTHER" id="PTHR13696:SF96">
    <property type="entry name" value="COBQ_COBB_MIND_PARA NUCLEOTIDE BINDING DOMAIN-CONTAINING PROTEIN"/>
    <property type="match status" value="1"/>
</dbReference>
<reference evidence="2" key="1">
    <citation type="submission" date="2020-04" db="EMBL/GenBank/DDBJ databases">
        <authorList>
            <person name="Chiriac C."/>
            <person name="Salcher M."/>
            <person name="Ghai R."/>
            <person name="Kavagutti S V."/>
        </authorList>
    </citation>
    <scope>NUCLEOTIDE SEQUENCE</scope>
</reference>
<organism evidence="2">
    <name type="scientific">uncultured Caudovirales phage</name>
    <dbReference type="NCBI Taxonomy" id="2100421"/>
    <lineage>
        <taxon>Viruses</taxon>
        <taxon>Duplodnaviria</taxon>
        <taxon>Heunggongvirae</taxon>
        <taxon>Uroviricota</taxon>
        <taxon>Caudoviricetes</taxon>
        <taxon>Peduoviridae</taxon>
        <taxon>Maltschvirus</taxon>
        <taxon>Maltschvirus maltsch</taxon>
    </lineage>
</organism>